<organism evidence="1 2">
    <name type="scientific">Pseudoneurospora amorphoporcata</name>
    <dbReference type="NCBI Taxonomy" id="241081"/>
    <lineage>
        <taxon>Eukaryota</taxon>
        <taxon>Fungi</taxon>
        <taxon>Dikarya</taxon>
        <taxon>Ascomycota</taxon>
        <taxon>Pezizomycotina</taxon>
        <taxon>Sordariomycetes</taxon>
        <taxon>Sordariomycetidae</taxon>
        <taxon>Sordariales</taxon>
        <taxon>Sordariaceae</taxon>
        <taxon>Pseudoneurospora</taxon>
    </lineage>
</organism>
<evidence type="ECO:0000313" key="2">
    <source>
        <dbReference type="Proteomes" id="UP001303222"/>
    </source>
</evidence>
<dbReference type="EMBL" id="MU859098">
    <property type="protein sequence ID" value="KAK3953859.1"/>
    <property type="molecule type" value="Genomic_DNA"/>
</dbReference>
<dbReference type="AlphaFoldDB" id="A0AAN6NXG9"/>
<accession>A0AAN6NXG9</accession>
<protein>
    <submittedName>
        <fullName evidence="1">Uncharacterized protein</fullName>
    </submittedName>
</protein>
<reference evidence="1" key="2">
    <citation type="submission" date="2023-06" db="EMBL/GenBank/DDBJ databases">
        <authorList>
            <consortium name="Lawrence Berkeley National Laboratory"/>
            <person name="Mondo S.J."/>
            <person name="Hensen N."/>
            <person name="Bonometti L."/>
            <person name="Westerberg I."/>
            <person name="Brannstrom I.O."/>
            <person name="Guillou S."/>
            <person name="Cros-Aarteil S."/>
            <person name="Calhoun S."/>
            <person name="Haridas S."/>
            <person name="Kuo A."/>
            <person name="Pangilinan J."/>
            <person name="Riley R."/>
            <person name="Labutti K."/>
            <person name="Andreopoulos B."/>
            <person name="Lipzen A."/>
            <person name="Chen C."/>
            <person name="Yanf M."/>
            <person name="Daum C."/>
            <person name="Ng V."/>
            <person name="Clum A."/>
            <person name="Steindorff A."/>
            <person name="Ohm R."/>
            <person name="Martin F."/>
            <person name="Silar P."/>
            <person name="Natvig D."/>
            <person name="Lalanne C."/>
            <person name="Gautier V."/>
            <person name="Ament-Velasquez S.L."/>
            <person name="Kruys A."/>
            <person name="Hutchinson M.I."/>
            <person name="Powell A.J."/>
            <person name="Barry K."/>
            <person name="Miller A.N."/>
            <person name="Grigoriev I.V."/>
            <person name="Debuchy R."/>
            <person name="Gladieux P."/>
            <person name="Thoren M.H."/>
            <person name="Johannesson H."/>
        </authorList>
    </citation>
    <scope>NUCLEOTIDE SEQUENCE</scope>
    <source>
        <strain evidence="1">CBS 626.80</strain>
    </source>
</reference>
<comment type="caution">
    <text evidence="1">The sequence shown here is derived from an EMBL/GenBank/DDBJ whole genome shotgun (WGS) entry which is preliminary data.</text>
</comment>
<evidence type="ECO:0000313" key="1">
    <source>
        <dbReference type="EMBL" id="KAK3953859.1"/>
    </source>
</evidence>
<reference evidence="1" key="1">
    <citation type="journal article" date="2023" name="Mol. Phylogenet. Evol.">
        <title>Genome-scale phylogeny and comparative genomics of the fungal order Sordariales.</title>
        <authorList>
            <person name="Hensen N."/>
            <person name="Bonometti L."/>
            <person name="Westerberg I."/>
            <person name="Brannstrom I.O."/>
            <person name="Guillou S."/>
            <person name="Cros-Aarteil S."/>
            <person name="Calhoun S."/>
            <person name="Haridas S."/>
            <person name="Kuo A."/>
            <person name="Mondo S."/>
            <person name="Pangilinan J."/>
            <person name="Riley R."/>
            <person name="LaButti K."/>
            <person name="Andreopoulos B."/>
            <person name="Lipzen A."/>
            <person name="Chen C."/>
            <person name="Yan M."/>
            <person name="Daum C."/>
            <person name="Ng V."/>
            <person name="Clum A."/>
            <person name="Steindorff A."/>
            <person name="Ohm R.A."/>
            <person name="Martin F."/>
            <person name="Silar P."/>
            <person name="Natvig D.O."/>
            <person name="Lalanne C."/>
            <person name="Gautier V."/>
            <person name="Ament-Velasquez S.L."/>
            <person name="Kruys A."/>
            <person name="Hutchinson M.I."/>
            <person name="Powell A.J."/>
            <person name="Barry K."/>
            <person name="Miller A.N."/>
            <person name="Grigoriev I.V."/>
            <person name="Debuchy R."/>
            <person name="Gladieux P."/>
            <person name="Hiltunen Thoren M."/>
            <person name="Johannesson H."/>
        </authorList>
    </citation>
    <scope>NUCLEOTIDE SEQUENCE</scope>
    <source>
        <strain evidence="1">CBS 626.80</strain>
    </source>
</reference>
<sequence>MDKLPQEVVDAIAAHLFPSLVDQAGRVWFSSDADSLRMRPDSLSAAPYATISAPWQRAVESLTFHSLTLSTREDVSYAEECLRRNEHRRARIAFREVLGRHMSYTWRDHHIASKFCRVIEFINRLWPPTTDSSVPARRLCLLVKVPGRSQSVVLEAFGEPGGGPTCTETPASIRELPACPAVTSLDIMYETSRDTMGLWRPAFSSRECSARVWPPWLVEIAPKFPSLYR</sequence>
<keyword evidence="2" id="KW-1185">Reference proteome</keyword>
<gene>
    <name evidence="1" type="ORF">QBC32DRAFT_369061</name>
</gene>
<dbReference type="Proteomes" id="UP001303222">
    <property type="component" value="Unassembled WGS sequence"/>
</dbReference>
<name>A0AAN6NXG9_9PEZI</name>
<proteinExistence type="predicted"/>